<dbReference type="SUPFAM" id="SSF51735">
    <property type="entry name" value="NAD(P)-binding Rossmann-fold domains"/>
    <property type="match status" value="1"/>
</dbReference>
<sequence>MRAVVQERYGTADGVRLDDVPRPEPGPDDVLVRVHACSLNGSDRENLAGSPFYSRIGGLSRPRNPVPGSDVAGVVEACGRNVTGYSPGDEVFGELAGYRGGLAEYVATPARLLARKPPALSFTDAAAIPQAGCIASRAINGPARVTAGQHVLVNGAGGAGGSMVVQLARHAGAEVTAVDGADKAGHLRAVGADHTVDFRSEDWARHRERYDLVVDLVGHRSPYRVHGALRPGGAYYLVGGRTRVLLAVLAAGPGLRWLTGKHVRVLVAPQSRDELLAVTDLVTSGVVVPAIDRVYAFDDALAAVRRLESGAHQGKIVVRVAAP</sequence>
<proteinExistence type="predicted"/>
<dbReference type="Gene3D" id="3.40.50.720">
    <property type="entry name" value="NAD(P)-binding Rossmann-like Domain"/>
    <property type="match status" value="1"/>
</dbReference>
<dbReference type="InterPro" id="IPR013154">
    <property type="entry name" value="ADH-like_N"/>
</dbReference>
<dbReference type="PANTHER" id="PTHR11695">
    <property type="entry name" value="ALCOHOL DEHYDROGENASE RELATED"/>
    <property type="match status" value="1"/>
</dbReference>
<gene>
    <name evidence="2" type="ORF">GCM10009751_09680</name>
</gene>
<dbReference type="InterPro" id="IPR020843">
    <property type="entry name" value="ER"/>
</dbReference>
<keyword evidence="3" id="KW-1185">Reference proteome</keyword>
<dbReference type="PANTHER" id="PTHR11695:SF294">
    <property type="entry name" value="RETICULON-4-INTERACTING PROTEIN 1, MITOCHONDRIAL"/>
    <property type="match status" value="1"/>
</dbReference>
<feature type="domain" description="Enoyl reductase (ER)" evidence="1">
    <location>
        <begin position="10"/>
        <end position="318"/>
    </location>
</feature>
<evidence type="ECO:0000313" key="2">
    <source>
        <dbReference type="EMBL" id="GAA1854935.1"/>
    </source>
</evidence>
<reference evidence="2 3" key="1">
    <citation type="journal article" date="2019" name="Int. J. Syst. Evol. Microbiol.">
        <title>The Global Catalogue of Microorganisms (GCM) 10K type strain sequencing project: providing services to taxonomists for standard genome sequencing and annotation.</title>
        <authorList>
            <consortium name="The Broad Institute Genomics Platform"/>
            <consortium name="The Broad Institute Genome Sequencing Center for Infectious Disease"/>
            <person name="Wu L."/>
            <person name="Ma J."/>
        </authorList>
    </citation>
    <scope>NUCLEOTIDE SEQUENCE [LARGE SCALE GENOMIC DNA]</scope>
    <source>
        <strain evidence="2 3">JCM 14326</strain>
    </source>
</reference>
<dbReference type="EMBL" id="BAAANL010000002">
    <property type="protein sequence ID" value="GAA1854935.1"/>
    <property type="molecule type" value="Genomic_DNA"/>
</dbReference>
<dbReference type="InterPro" id="IPR050700">
    <property type="entry name" value="YIM1/Zinc_Alcohol_DH_Fams"/>
</dbReference>
<evidence type="ECO:0000313" key="3">
    <source>
        <dbReference type="Proteomes" id="UP001501094"/>
    </source>
</evidence>
<organism evidence="2 3">
    <name type="scientific">Myceligenerans crystallogenes</name>
    <dbReference type="NCBI Taxonomy" id="316335"/>
    <lineage>
        <taxon>Bacteria</taxon>
        <taxon>Bacillati</taxon>
        <taxon>Actinomycetota</taxon>
        <taxon>Actinomycetes</taxon>
        <taxon>Micrococcales</taxon>
        <taxon>Promicromonosporaceae</taxon>
        <taxon>Myceligenerans</taxon>
    </lineage>
</organism>
<dbReference type="SUPFAM" id="SSF50129">
    <property type="entry name" value="GroES-like"/>
    <property type="match status" value="1"/>
</dbReference>
<dbReference type="Pfam" id="PF08240">
    <property type="entry name" value="ADH_N"/>
    <property type="match status" value="1"/>
</dbReference>
<protein>
    <submittedName>
        <fullName evidence="2">NAD(P)-dependent alcohol dehydrogenase</fullName>
    </submittedName>
</protein>
<dbReference type="RefSeq" id="WP_344100126.1">
    <property type="nucleotide sequence ID" value="NZ_BAAANL010000002.1"/>
</dbReference>
<dbReference type="Pfam" id="PF13602">
    <property type="entry name" value="ADH_zinc_N_2"/>
    <property type="match status" value="1"/>
</dbReference>
<comment type="caution">
    <text evidence="2">The sequence shown here is derived from an EMBL/GenBank/DDBJ whole genome shotgun (WGS) entry which is preliminary data.</text>
</comment>
<dbReference type="Gene3D" id="3.90.180.10">
    <property type="entry name" value="Medium-chain alcohol dehydrogenases, catalytic domain"/>
    <property type="match status" value="1"/>
</dbReference>
<dbReference type="SMART" id="SM00829">
    <property type="entry name" value="PKS_ER"/>
    <property type="match status" value="1"/>
</dbReference>
<evidence type="ECO:0000259" key="1">
    <source>
        <dbReference type="SMART" id="SM00829"/>
    </source>
</evidence>
<name>A0ABN2N8U7_9MICO</name>
<accession>A0ABN2N8U7</accession>
<dbReference type="CDD" id="cd08267">
    <property type="entry name" value="MDR1"/>
    <property type="match status" value="1"/>
</dbReference>
<dbReference type="Proteomes" id="UP001501094">
    <property type="component" value="Unassembled WGS sequence"/>
</dbReference>
<dbReference type="InterPro" id="IPR036291">
    <property type="entry name" value="NAD(P)-bd_dom_sf"/>
</dbReference>
<dbReference type="InterPro" id="IPR011032">
    <property type="entry name" value="GroES-like_sf"/>
</dbReference>